<dbReference type="InterPro" id="IPR051980">
    <property type="entry name" value="WD_repeat_MORG1"/>
</dbReference>
<dbReference type="SUPFAM" id="SSF50978">
    <property type="entry name" value="WD40 repeat-like"/>
    <property type="match status" value="1"/>
</dbReference>
<dbReference type="SMART" id="SM00066">
    <property type="entry name" value="GAL4"/>
    <property type="match status" value="1"/>
</dbReference>
<dbReference type="GO" id="GO:0005737">
    <property type="term" value="C:cytoplasm"/>
    <property type="evidence" value="ECO:0007669"/>
    <property type="project" value="UniProtKB-SubCell"/>
</dbReference>
<evidence type="ECO:0000256" key="8">
    <source>
        <dbReference type="PROSITE-ProRule" id="PRU00221"/>
    </source>
</evidence>
<evidence type="ECO:0000259" key="10">
    <source>
        <dbReference type="PROSITE" id="PS50048"/>
    </source>
</evidence>
<dbReference type="GO" id="GO:0003677">
    <property type="term" value="F:DNA binding"/>
    <property type="evidence" value="ECO:0007669"/>
    <property type="project" value="InterPro"/>
</dbReference>
<name>A0A1B5L533_USTVR</name>
<dbReference type="GO" id="GO:0008270">
    <property type="term" value="F:zinc ion binding"/>
    <property type="evidence" value="ECO:0007669"/>
    <property type="project" value="InterPro"/>
</dbReference>
<dbReference type="PANTHER" id="PTHR22842">
    <property type="entry name" value="WD40 REPEAT PROTEIN"/>
    <property type="match status" value="1"/>
</dbReference>
<keyword evidence="4" id="KW-0479">Metal-binding</keyword>
<dbReference type="PROSITE" id="PS50294">
    <property type="entry name" value="WD_REPEATS_REGION"/>
    <property type="match status" value="2"/>
</dbReference>
<dbReference type="InterPro" id="IPR036322">
    <property type="entry name" value="WD40_repeat_dom_sf"/>
</dbReference>
<evidence type="ECO:0000256" key="1">
    <source>
        <dbReference type="ARBA" id="ARBA00004496"/>
    </source>
</evidence>
<evidence type="ECO:0000256" key="5">
    <source>
        <dbReference type="ARBA" id="ARBA00022737"/>
    </source>
</evidence>
<dbReference type="CDD" id="cd00067">
    <property type="entry name" value="GAL4"/>
    <property type="match status" value="1"/>
</dbReference>
<dbReference type="PANTHER" id="PTHR22842:SF3">
    <property type="entry name" value="WD REPEAT DOMAIN-CONTAINING PROTEIN 83"/>
    <property type="match status" value="1"/>
</dbReference>
<feature type="compositionally biased region" description="Polar residues" evidence="9">
    <location>
        <begin position="181"/>
        <end position="196"/>
    </location>
</feature>
<dbReference type="Gene3D" id="2.130.10.10">
    <property type="entry name" value="YVTN repeat-like/Quinoprotein amine dehydrogenase"/>
    <property type="match status" value="1"/>
</dbReference>
<reference evidence="12" key="1">
    <citation type="journal article" date="2016" name="Genome Announc.">
        <title>Genome sequence of Ustilaginoidea virens IPU010, a rice pathogenic fungus causing false smut.</title>
        <authorList>
            <person name="Kumagai T."/>
            <person name="Ishii T."/>
            <person name="Terai G."/>
            <person name="Umemura M."/>
            <person name="Machida M."/>
            <person name="Asai K."/>
        </authorList>
    </citation>
    <scope>NUCLEOTIDE SEQUENCE [LARGE SCALE GENOMIC DNA]</scope>
    <source>
        <strain evidence="12">IPU010</strain>
    </source>
</reference>
<keyword evidence="6" id="KW-0539">Nucleus</keyword>
<dbReference type="CDD" id="cd12148">
    <property type="entry name" value="fungal_TF_MHR"/>
    <property type="match status" value="1"/>
</dbReference>
<evidence type="ECO:0000256" key="2">
    <source>
        <dbReference type="ARBA" id="ARBA00022490"/>
    </source>
</evidence>
<dbReference type="EMBL" id="BBTG02000008">
    <property type="protein sequence ID" value="GAO18576.1"/>
    <property type="molecule type" value="Genomic_DNA"/>
</dbReference>
<feature type="region of interest" description="Disordered" evidence="9">
    <location>
        <begin position="115"/>
        <end position="217"/>
    </location>
</feature>
<dbReference type="Pfam" id="PF00400">
    <property type="entry name" value="WD40"/>
    <property type="match status" value="2"/>
</dbReference>
<dbReference type="InterPro" id="IPR001138">
    <property type="entry name" value="Zn2Cys6_DnaBD"/>
</dbReference>
<dbReference type="InterPro" id="IPR007219">
    <property type="entry name" value="XnlR_reg_dom"/>
</dbReference>
<dbReference type="PROSITE" id="PS00678">
    <property type="entry name" value="WD_REPEATS_1"/>
    <property type="match status" value="1"/>
</dbReference>
<feature type="domain" description="Zn(2)-C6 fungal-type" evidence="10">
    <location>
        <begin position="83"/>
        <end position="113"/>
    </location>
</feature>
<evidence type="ECO:0000256" key="3">
    <source>
        <dbReference type="ARBA" id="ARBA00022574"/>
    </source>
</evidence>
<dbReference type="GO" id="GO:0000981">
    <property type="term" value="F:DNA-binding transcription factor activity, RNA polymerase II-specific"/>
    <property type="evidence" value="ECO:0007669"/>
    <property type="project" value="InterPro"/>
</dbReference>
<dbReference type="PROSITE" id="PS50048">
    <property type="entry name" value="ZN2_CY6_FUNGAL_2"/>
    <property type="match status" value="1"/>
</dbReference>
<evidence type="ECO:0000256" key="6">
    <source>
        <dbReference type="ARBA" id="ARBA00023242"/>
    </source>
</evidence>
<organism evidence="11 12">
    <name type="scientific">Ustilaginoidea virens</name>
    <name type="common">Rice false smut fungus</name>
    <name type="synonym">Villosiclava virens</name>
    <dbReference type="NCBI Taxonomy" id="1159556"/>
    <lineage>
        <taxon>Eukaryota</taxon>
        <taxon>Fungi</taxon>
        <taxon>Dikarya</taxon>
        <taxon>Ascomycota</taxon>
        <taxon>Pezizomycotina</taxon>
        <taxon>Sordariomycetes</taxon>
        <taxon>Hypocreomycetidae</taxon>
        <taxon>Hypocreales</taxon>
        <taxon>Clavicipitaceae</taxon>
        <taxon>Ustilaginoidea</taxon>
    </lineage>
</organism>
<feature type="repeat" description="WD" evidence="8">
    <location>
        <begin position="760"/>
        <end position="801"/>
    </location>
</feature>
<gene>
    <name evidence="11" type="ORF">UVI_02021640</name>
</gene>
<dbReference type="Pfam" id="PF00172">
    <property type="entry name" value="Zn_clus"/>
    <property type="match status" value="1"/>
</dbReference>
<dbReference type="PROSITE" id="PS50082">
    <property type="entry name" value="WD_REPEATS_2"/>
    <property type="match status" value="2"/>
</dbReference>
<dbReference type="InterPro" id="IPR019775">
    <property type="entry name" value="WD40_repeat_CS"/>
</dbReference>
<comment type="subcellular location">
    <subcellularLocation>
        <location evidence="1">Cytoplasm</location>
    </subcellularLocation>
</comment>
<proteinExistence type="inferred from homology"/>
<dbReference type="AlphaFoldDB" id="A0A1B5L533"/>
<feature type="repeat" description="WD" evidence="8">
    <location>
        <begin position="806"/>
        <end position="848"/>
    </location>
</feature>
<sequence length="1043" mass="114948">MRPTRDNSVVSEGAPTKDGLGPKIWTGTHFLPRFVRASEVPGEGLCYFYDDGSHCKTVIDGEAVNAHWGVTKAGKPRKRLAIACITCREKKIKCDPDYPRCVQCEKFGRICKFKNAPRGGHNTSPSTPPAELDEKSKDGSLIRQSDAGYAASEPSSPVSPRPLLHEASPEIGFPNKRLKTGSDSHVANGEASTALGQTMDHSKSVLSPQRPASDMPRIPDDVLYRAWRTDPYESDPQSVNTVLSHFFGHINNTMVIRFLPEDIFKTWVTSSVNRKSPDDMMLLYSVLAMGAALSAGPRHVAFEYAQVAHFAQKFATTASLQLVQCRVLLALYNVAVSRFWDANELISSATATGSCLQLNQEIDRSRDASLTTYPFGMSRTGYAESRRRTLWSIFMLERLSPLFPDRATMIHAEDVYIRLPSDSESFEKEVDAGMPFFNPYERSPTAASGRPTEIASHLVEMVHIWSSSQSTIHRLASRPSASDAEGLRIRSLIKRIHDWHNGLPNRLVFNGSNLESAAFAGKVGSFLTMHLLRHHALIQLNRYHLSVGKLSVEYRTSHFQECHENAKGIVDIVCCLDRILRVRPTILSTPPPTMSIAVTTAMDVLTSNGPLSAINDIVDSLKVAKTAVESTAKTWEHARASQLALDQRLQKLCRIRDRGTQPLMSEDYRTGNLSGNASEHRWQIYWPLERTYPSDMDVLVGSTYLTGPVHAVSYSASPGSYILTGSADRAIRLYNPFPSKAQAEAYAKGPVPQGRLIQTYAAHGYEVLSLDVAANNEKFVSGGGDRAVFLWDVATAVTTRRFGGNVHGHTARINCVRFAGEEDSLVVSGGFDTSTRIWDAKSGSVKPIQVLGEARDAITCLVVRGPEIVTGSVDGRVRSYDVRMGKCTTDVMCGSVTSLDLTKDGRTMLVSTLDSKVRLMDRDNGTCLRAYSDPSWKNEEIRIQSVLGHREKYVIAGDEMTAEPGSNGEGRILAWDLLTGKVVAKIPVPWGPEGYEQKRRSIGKDGRERVRSNIISCIAWREDGWGDQFCAGGTSGVVTVFRI</sequence>
<dbReference type="Pfam" id="PF04082">
    <property type="entry name" value="Fungal_trans"/>
    <property type="match status" value="1"/>
</dbReference>
<comment type="similarity">
    <text evidence="7">Belongs to the WD repeat MORG1 family.</text>
</comment>
<evidence type="ECO:0000256" key="9">
    <source>
        <dbReference type="SAM" id="MobiDB-lite"/>
    </source>
</evidence>
<comment type="caution">
    <text evidence="11">The sequence shown here is derived from an EMBL/GenBank/DDBJ whole genome shotgun (WGS) entry which is preliminary data.</text>
</comment>
<dbReference type="InterPro" id="IPR015943">
    <property type="entry name" value="WD40/YVTN_repeat-like_dom_sf"/>
</dbReference>
<dbReference type="Proteomes" id="UP000054053">
    <property type="component" value="Unassembled WGS sequence"/>
</dbReference>
<dbReference type="InterPro" id="IPR001680">
    <property type="entry name" value="WD40_rpt"/>
</dbReference>
<evidence type="ECO:0000313" key="12">
    <source>
        <dbReference type="Proteomes" id="UP000054053"/>
    </source>
</evidence>
<dbReference type="PROSITE" id="PS00463">
    <property type="entry name" value="ZN2_CY6_FUNGAL_1"/>
    <property type="match status" value="1"/>
</dbReference>
<protein>
    <recommendedName>
        <fullName evidence="10">Zn(2)-C6 fungal-type domain-containing protein</fullName>
    </recommendedName>
</protein>
<dbReference type="InterPro" id="IPR036864">
    <property type="entry name" value="Zn2-C6_fun-type_DNA-bd_sf"/>
</dbReference>
<evidence type="ECO:0000256" key="7">
    <source>
        <dbReference type="ARBA" id="ARBA00038145"/>
    </source>
</evidence>
<evidence type="ECO:0000313" key="11">
    <source>
        <dbReference type="EMBL" id="GAO18576.1"/>
    </source>
</evidence>
<dbReference type="GO" id="GO:0000398">
    <property type="term" value="P:mRNA splicing, via spliceosome"/>
    <property type="evidence" value="ECO:0007669"/>
    <property type="project" value="TreeGrafter"/>
</dbReference>
<keyword evidence="2" id="KW-0963">Cytoplasm</keyword>
<keyword evidence="5" id="KW-0677">Repeat</keyword>
<dbReference type="GO" id="GO:0071013">
    <property type="term" value="C:catalytic step 2 spliceosome"/>
    <property type="evidence" value="ECO:0007669"/>
    <property type="project" value="TreeGrafter"/>
</dbReference>
<keyword evidence="3 8" id="KW-0853">WD repeat</keyword>
<dbReference type="Gene3D" id="4.10.240.10">
    <property type="entry name" value="Zn(2)-C6 fungal-type DNA-binding domain"/>
    <property type="match status" value="1"/>
</dbReference>
<dbReference type="GO" id="GO:0006351">
    <property type="term" value="P:DNA-templated transcription"/>
    <property type="evidence" value="ECO:0007669"/>
    <property type="project" value="InterPro"/>
</dbReference>
<dbReference type="SMART" id="SM00320">
    <property type="entry name" value="WD40"/>
    <property type="match status" value="6"/>
</dbReference>
<dbReference type="SUPFAM" id="SSF57701">
    <property type="entry name" value="Zn2/Cys6 DNA-binding domain"/>
    <property type="match status" value="1"/>
</dbReference>
<accession>A0A1B5L533</accession>
<evidence type="ECO:0000256" key="4">
    <source>
        <dbReference type="ARBA" id="ARBA00022723"/>
    </source>
</evidence>